<feature type="repeat" description="PPR" evidence="1">
    <location>
        <begin position="706"/>
        <end position="740"/>
    </location>
</feature>
<evidence type="ECO:0000256" key="2">
    <source>
        <dbReference type="SAM" id="MobiDB-lite"/>
    </source>
</evidence>
<dbReference type="InterPro" id="IPR002885">
    <property type="entry name" value="PPR_rpt"/>
</dbReference>
<dbReference type="InterPro" id="IPR050667">
    <property type="entry name" value="PPR-containing_protein"/>
</dbReference>
<evidence type="ECO:0000313" key="4">
    <source>
        <dbReference type="Proteomes" id="UP000250266"/>
    </source>
</evidence>
<dbReference type="PANTHER" id="PTHR47939:SF1">
    <property type="entry name" value="OS04G0684500 PROTEIN"/>
    <property type="match status" value="1"/>
</dbReference>
<dbReference type="Pfam" id="PF01535">
    <property type="entry name" value="PPR"/>
    <property type="match status" value="2"/>
</dbReference>
<dbReference type="OrthoDB" id="185373at2759"/>
<feature type="region of interest" description="Disordered" evidence="2">
    <location>
        <begin position="155"/>
        <end position="178"/>
    </location>
</feature>
<protein>
    <recommendedName>
        <fullName evidence="5">Pentatricopeptide repeat protein</fullName>
    </recommendedName>
</protein>
<feature type="region of interest" description="Disordered" evidence="2">
    <location>
        <begin position="40"/>
        <end position="85"/>
    </location>
</feature>
<keyword evidence="4" id="KW-1185">Reference proteome</keyword>
<feature type="repeat" description="PPR" evidence="1">
    <location>
        <begin position="860"/>
        <end position="894"/>
    </location>
</feature>
<dbReference type="AlphaFoldDB" id="A0A8E2JEH7"/>
<accession>A0A8E2JEH7</accession>
<sequence>MAGSYVCMNCRSRLLRRAIRLSPPQWHTRAAFISLANVKPLPNNSKVSPSDENTPRTSDSDRKVAAETSLERSNGNDSAFDDHFPWLPAQNAPYRGRYSKHLQGPKADESELVEEAIDETIQLSNNAGQRTGALQNSRAHGRGFYKHLKIHEADGAKDTEEVTAETRLPSDNSERTEVPDNRIPIRKVDNGGASYLMRALDNPGKTLHSWNYFLDKFGSKDSPALVKPMFQDLGPLSNGKVFRRLLNAVIMAWCVNSGPIRYPMPSQVVQKFLEVQIMRQEFWTDAIWLLVSQILTQLASGRSDIRNTERLTLELMELWQLLFLHFSGRTRPKGITKAWNWLPATFPVDPLTRRFGSRLQKWIPMLPRSELDSVGLAALVTFNLFIAQAANIIIPQNQNIGLSRDQRSEHLPFMKLMAHILPGVDLEDVIRAAEIRISTITLPEEYASEVIRQLKAAPSQAIGVIGARKFALANPSAIQDPQQMKELDSFFANRLNRAVGQEDPKMVEKVWEDARHVFVRSSPSLATAITSSFYDKLLTAFMSLRQFDRAVDVWNEMISSGRKPTSDTWAAMLLGCLKSRDAQALEQTWERMLASGIQPDLQLWNFRIGGLISLGRPRQGLEALNDMGQAWLDAEKAMKAKMTKKRKGSDPATQSPTTVSVPKPTIETINAVLTAFVRFRRLSLHERQHNINRVLTWAGRFSIRADAHTYNVMIGLALEGEDYTTANDLLKQMHQENVVPDIATFTIILNAAMKNASWAQLSESEQSSAIISLLDSLEKVHGVKLNRITYAGVIHTLLSQHNNFTAARAVLDHMTSRQIWPSPQIFTTLITNYFRADPPNIPAVDSLLAQVIQIGKGVTDHIFYDRMIEGYARCGEIGKMMTVLARMSKEGKNPGWGALTAVLRALTEIRDWTRARQIVSEVSNMETVARPFGAYRQSDFWALVEELGLEDSIEWHDSQRQSTQAVHDLS</sequence>
<reference evidence="3 4" key="1">
    <citation type="journal article" date="2016" name="Nat. Commun.">
        <title>Ectomycorrhizal ecology is imprinted in the genome of the dominant symbiotic fungus Cenococcum geophilum.</title>
        <authorList>
            <consortium name="DOE Joint Genome Institute"/>
            <person name="Peter M."/>
            <person name="Kohler A."/>
            <person name="Ohm R.A."/>
            <person name="Kuo A."/>
            <person name="Krutzmann J."/>
            <person name="Morin E."/>
            <person name="Arend M."/>
            <person name="Barry K.W."/>
            <person name="Binder M."/>
            <person name="Choi C."/>
            <person name="Clum A."/>
            <person name="Copeland A."/>
            <person name="Grisel N."/>
            <person name="Haridas S."/>
            <person name="Kipfer T."/>
            <person name="LaButti K."/>
            <person name="Lindquist E."/>
            <person name="Lipzen A."/>
            <person name="Maire R."/>
            <person name="Meier B."/>
            <person name="Mihaltcheva S."/>
            <person name="Molinier V."/>
            <person name="Murat C."/>
            <person name="Poggeler S."/>
            <person name="Quandt C.A."/>
            <person name="Sperisen C."/>
            <person name="Tritt A."/>
            <person name="Tisserant E."/>
            <person name="Crous P.W."/>
            <person name="Henrissat B."/>
            <person name="Nehls U."/>
            <person name="Egli S."/>
            <person name="Spatafora J.W."/>
            <person name="Grigoriev I.V."/>
            <person name="Martin F.M."/>
        </authorList>
    </citation>
    <scope>NUCLEOTIDE SEQUENCE [LARGE SCALE GENOMIC DNA]</scope>
    <source>
        <strain evidence="3 4">CBS 459.81</strain>
    </source>
</reference>
<dbReference type="NCBIfam" id="TIGR00756">
    <property type="entry name" value="PPR"/>
    <property type="match status" value="4"/>
</dbReference>
<evidence type="ECO:0008006" key="5">
    <source>
        <dbReference type="Google" id="ProtNLM"/>
    </source>
</evidence>
<dbReference type="Gene3D" id="1.25.40.10">
    <property type="entry name" value="Tetratricopeptide repeat domain"/>
    <property type="match status" value="3"/>
</dbReference>
<dbReference type="InterPro" id="IPR011990">
    <property type="entry name" value="TPR-like_helical_dom_sf"/>
</dbReference>
<dbReference type="EMBL" id="KV744992">
    <property type="protein sequence ID" value="OCK79685.1"/>
    <property type="molecule type" value="Genomic_DNA"/>
</dbReference>
<dbReference type="Proteomes" id="UP000250266">
    <property type="component" value="Unassembled WGS sequence"/>
</dbReference>
<proteinExistence type="predicted"/>
<evidence type="ECO:0000313" key="3">
    <source>
        <dbReference type="EMBL" id="OCK79685.1"/>
    </source>
</evidence>
<gene>
    <name evidence="3" type="ORF">K432DRAFT_382835</name>
</gene>
<name>A0A8E2JEH7_9PEZI</name>
<feature type="compositionally biased region" description="Polar residues" evidence="2">
    <location>
        <begin position="42"/>
        <end position="57"/>
    </location>
</feature>
<evidence type="ECO:0000256" key="1">
    <source>
        <dbReference type="PROSITE-ProRule" id="PRU00708"/>
    </source>
</evidence>
<dbReference type="PROSITE" id="PS51375">
    <property type="entry name" value="PPR"/>
    <property type="match status" value="4"/>
</dbReference>
<organism evidence="3 4">
    <name type="scientific">Lepidopterella palustris CBS 459.81</name>
    <dbReference type="NCBI Taxonomy" id="1314670"/>
    <lineage>
        <taxon>Eukaryota</taxon>
        <taxon>Fungi</taxon>
        <taxon>Dikarya</taxon>
        <taxon>Ascomycota</taxon>
        <taxon>Pezizomycotina</taxon>
        <taxon>Dothideomycetes</taxon>
        <taxon>Pleosporomycetidae</taxon>
        <taxon>Mytilinidiales</taxon>
        <taxon>Argynnaceae</taxon>
        <taxon>Lepidopterella</taxon>
    </lineage>
</organism>
<feature type="repeat" description="PPR" evidence="1">
    <location>
        <begin position="565"/>
        <end position="599"/>
    </location>
</feature>
<feature type="repeat" description="PPR" evidence="1">
    <location>
        <begin position="530"/>
        <end position="564"/>
    </location>
</feature>
<dbReference type="Pfam" id="PF13041">
    <property type="entry name" value="PPR_2"/>
    <property type="match status" value="1"/>
</dbReference>
<dbReference type="PANTHER" id="PTHR47939">
    <property type="entry name" value="MEMBRANE-ASSOCIATED SALT-INDUCIBLE PROTEIN-LIKE"/>
    <property type="match status" value="1"/>
</dbReference>